<feature type="compositionally biased region" description="Basic and acidic residues" evidence="1">
    <location>
        <begin position="1"/>
        <end position="15"/>
    </location>
</feature>
<evidence type="ECO:0000313" key="3">
    <source>
        <dbReference type="Proteomes" id="UP001286313"/>
    </source>
</evidence>
<gene>
    <name evidence="2" type="ORF">Pcinc_032830</name>
</gene>
<reference evidence="2" key="1">
    <citation type="submission" date="2023-10" db="EMBL/GenBank/DDBJ databases">
        <title>Genome assemblies of two species of porcelain crab, Petrolisthes cinctipes and Petrolisthes manimaculis (Anomura: Porcellanidae).</title>
        <authorList>
            <person name="Angst P."/>
        </authorList>
    </citation>
    <scope>NUCLEOTIDE SEQUENCE</scope>
    <source>
        <strain evidence="2">PB745_01</strain>
        <tissue evidence="2">Gill</tissue>
    </source>
</reference>
<proteinExistence type="predicted"/>
<dbReference type="AlphaFoldDB" id="A0AAE1K2F1"/>
<feature type="region of interest" description="Disordered" evidence="1">
    <location>
        <begin position="1"/>
        <end position="24"/>
    </location>
</feature>
<dbReference type="Proteomes" id="UP001286313">
    <property type="component" value="Unassembled WGS sequence"/>
</dbReference>
<accession>A0AAE1K2F1</accession>
<protein>
    <submittedName>
        <fullName evidence="2">Uncharacterized protein</fullName>
    </submittedName>
</protein>
<dbReference type="EMBL" id="JAWQEG010004543">
    <property type="protein sequence ID" value="KAK3861173.1"/>
    <property type="molecule type" value="Genomic_DNA"/>
</dbReference>
<sequence>MVYKVREQFRRRESHSSSSEDAGADILLPHHHDNQQQLPALVGWMKAVREAVKETRAISLTQLSRTLLGSQTLRHKHRAQLDTEGRVFHVLGRGQRYTVVRMRV</sequence>
<evidence type="ECO:0000313" key="2">
    <source>
        <dbReference type="EMBL" id="KAK3861173.1"/>
    </source>
</evidence>
<keyword evidence="3" id="KW-1185">Reference proteome</keyword>
<comment type="caution">
    <text evidence="2">The sequence shown here is derived from an EMBL/GenBank/DDBJ whole genome shotgun (WGS) entry which is preliminary data.</text>
</comment>
<evidence type="ECO:0000256" key="1">
    <source>
        <dbReference type="SAM" id="MobiDB-lite"/>
    </source>
</evidence>
<organism evidence="2 3">
    <name type="scientific">Petrolisthes cinctipes</name>
    <name type="common">Flat porcelain crab</name>
    <dbReference type="NCBI Taxonomy" id="88211"/>
    <lineage>
        <taxon>Eukaryota</taxon>
        <taxon>Metazoa</taxon>
        <taxon>Ecdysozoa</taxon>
        <taxon>Arthropoda</taxon>
        <taxon>Crustacea</taxon>
        <taxon>Multicrustacea</taxon>
        <taxon>Malacostraca</taxon>
        <taxon>Eumalacostraca</taxon>
        <taxon>Eucarida</taxon>
        <taxon>Decapoda</taxon>
        <taxon>Pleocyemata</taxon>
        <taxon>Anomura</taxon>
        <taxon>Galatheoidea</taxon>
        <taxon>Porcellanidae</taxon>
        <taxon>Petrolisthes</taxon>
    </lineage>
</organism>
<name>A0AAE1K2F1_PETCI</name>